<dbReference type="PANTHER" id="PTHR45697">
    <property type="entry name" value="ADP-RIBOSYLATION FACTOR-LIKE PROTEIN 2-RELATED"/>
    <property type="match status" value="1"/>
</dbReference>
<keyword evidence="1" id="KW-0547">Nucleotide-binding</keyword>
<proteinExistence type="predicted"/>
<gene>
    <name evidence="3" type="ORF">SLS56_000377</name>
</gene>
<dbReference type="PROSITE" id="PS51417">
    <property type="entry name" value="ARF"/>
    <property type="match status" value="1"/>
</dbReference>
<evidence type="ECO:0008006" key="5">
    <source>
        <dbReference type="Google" id="ProtNLM"/>
    </source>
</evidence>
<organism evidence="3 4">
    <name type="scientific">Neofusicoccum ribis</name>
    <dbReference type="NCBI Taxonomy" id="45134"/>
    <lineage>
        <taxon>Eukaryota</taxon>
        <taxon>Fungi</taxon>
        <taxon>Dikarya</taxon>
        <taxon>Ascomycota</taxon>
        <taxon>Pezizomycotina</taxon>
        <taxon>Dothideomycetes</taxon>
        <taxon>Dothideomycetes incertae sedis</taxon>
        <taxon>Botryosphaeriales</taxon>
        <taxon>Botryosphaeriaceae</taxon>
        <taxon>Neofusicoccum</taxon>
    </lineage>
</organism>
<comment type="caution">
    <text evidence="3">The sequence shown here is derived from an EMBL/GenBank/DDBJ whole genome shotgun (WGS) entry which is preliminary data.</text>
</comment>
<evidence type="ECO:0000313" key="4">
    <source>
        <dbReference type="Proteomes" id="UP001521116"/>
    </source>
</evidence>
<accession>A0ABR3TEK9</accession>
<reference evidence="3 4" key="1">
    <citation type="submission" date="2024-02" db="EMBL/GenBank/DDBJ databases">
        <title>De novo assembly and annotation of 12 fungi associated with fruit tree decline syndrome in Ontario, Canada.</title>
        <authorList>
            <person name="Sulman M."/>
            <person name="Ellouze W."/>
            <person name="Ilyukhin E."/>
        </authorList>
    </citation>
    <scope>NUCLEOTIDE SEQUENCE [LARGE SCALE GENOMIC DNA]</scope>
    <source>
        <strain evidence="3 4">M1-105</strain>
    </source>
</reference>
<dbReference type="SMART" id="SM00177">
    <property type="entry name" value="ARF"/>
    <property type="match status" value="1"/>
</dbReference>
<dbReference type="PRINTS" id="PR00328">
    <property type="entry name" value="SAR1GTPBP"/>
</dbReference>
<dbReference type="Pfam" id="PF00025">
    <property type="entry name" value="Arf"/>
    <property type="match status" value="2"/>
</dbReference>
<dbReference type="SUPFAM" id="SSF52540">
    <property type="entry name" value="P-loop containing nucleoside triphosphate hydrolases"/>
    <property type="match status" value="1"/>
</dbReference>
<evidence type="ECO:0000256" key="2">
    <source>
        <dbReference type="ARBA" id="ARBA00023134"/>
    </source>
</evidence>
<evidence type="ECO:0000256" key="1">
    <source>
        <dbReference type="ARBA" id="ARBA00022741"/>
    </source>
</evidence>
<dbReference type="SMART" id="SM00178">
    <property type="entry name" value="SAR"/>
    <property type="match status" value="1"/>
</dbReference>
<dbReference type="InterPro" id="IPR006689">
    <property type="entry name" value="Small_GTPase_ARF/SAR"/>
</dbReference>
<dbReference type="Gene3D" id="3.40.50.300">
    <property type="entry name" value="P-loop containing nucleotide triphosphate hydrolases"/>
    <property type="match status" value="2"/>
</dbReference>
<dbReference type="Proteomes" id="UP001521116">
    <property type="component" value="Unassembled WGS sequence"/>
</dbReference>
<dbReference type="EMBL" id="JAJVDC020000002">
    <property type="protein sequence ID" value="KAL1637822.1"/>
    <property type="molecule type" value="Genomic_DNA"/>
</dbReference>
<name>A0ABR3TEK9_9PEZI</name>
<sequence length="218" mass="24584">MLSILRKARLKDKEMRILMLGLDNAGKTTIVKKIMDEDVNSVSPTLGFIIKTIEYEGFVSDPGDVGGQKTLRTYWKNYFEKTDTLIWVVDSTDRQRIDDCRRELKGLLQEEARTRTTLGAVLRADSTAAADGGQPAGLQEQERCSRVNERRRDTSGGFVWADGPSRRALLTALLQGLELDSITTHKWAIMACSAMTGQNLEEGLRWVIQDARDRLFLF</sequence>
<protein>
    <recommendedName>
        <fullName evidence="5">ADP-ribosylation factor</fullName>
    </recommendedName>
</protein>
<evidence type="ECO:0000313" key="3">
    <source>
        <dbReference type="EMBL" id="KAL1637822.1"/>
    </source>
</evidence>
<dbReference type="InterPro" id="IPR044612">
    <property type="entry name" value="ARL2/3"/>
</dbReference>
<dbReference type="InterPro" id="IPR027417">
    <property type="entry name" value="P-loop_NTPase"/>
</dbReference>
<keyword evidence="2" id="KW-0342">GTP-binding</keyword>
<keyword evidence="4" id="KW-1185">Reference proteome</keyword>